<evidence type="ECO:0000256" key="1">
    <source>
        <dbReference type="SAM" id="MobiDB-lite"/>
    </source>
</evidence>
<sequence>MPPKAKKLVRKKAKPDYQTTEADLQAFGGVKVGQLVRNALGCTGSVLGVKSAPAGGPSHLWVRYDSGLEAPIDAESLQPCDPVDQLRREIKERQQEERVLDGQWANYNAEQQRKEEEAQRAAARRRQKAAAAAAAAAAEQAGAEGQQRGRSREVKAVSTAASLAGRSKQAAAA</sequence>
<proteinExistence type="predicted"/>
<reference evidence="2" key="1">
    <citation type="journal article" date="2019" name="Plant J.">
        <title>Chlorella vulgaris genome assembly and annotation reveals the molecular basis for metabolic acclimation to high light conditions.</title>
        <authorList>
            <person name="Cecchin M."/>
            <person name="Marcolungo L."/>
            <person name="Rossato M."/>
            <person name="Girolomoni L."/>
            <person name="Cosentino E."/>
            <person name="Cuine S."/>
            <person name="Li-Beisson Y."/>
            <person name="Delledonne M."/>
            <person name="Ballottari M."/>
        </authorList>
    </citation>
    <scope>NUCLEOTIDE SEQUENCE</scope>
    <source>
        <strain evidence="2">211/11P</strain>
    </source>
</reference>
<accession>A0A9D4TIQ1</accession>
<name>A0A9D4TIQ1_CHLVU</name>
<dbReference type="AlphaFoldDB" id="A0A9D4TIQ1"/>
<feature type="region of interest" description="Disordered" evidence="1">
    <location>
        <begin position="94"/>
        <end position="173"/>
    </location>
</feature>
<evidence type="ECO:0000313" key="3">
    <source>
        <dbReference type="Proteomes" id="UP001055712"/>
    </source>
</evidence>
<reference evidence="2" key="2">
    <citation type="submission" date="2020-11" db="EMBL/GenBank/DDBJ databases">
        <authorList>
            <person name="Cecchin M."/>
            <person name="Marcolungo L."/>
            <person name="Rossato M."/>
            <person name="Girolomoni L."/>
            <person name="Cosentino E."/>
            <person name="Cuine S."/>
            <person name="Li-Beisson Y."/>
            <person name="Delledonne M."/>
            <person name="Ballottari M."/>
        </authorList>
    </citation>
    <scope>NUCLEOTIDE SEQUENCE</scope>
    <source>
        <strain evidence="2">211/11P</strain>
        <tissue evidence="2">Whole cell</tissue>
    </source>
</reference>
<feature type="compositionally biased region" description="Low complexity" evidence="1">
    <location>
        <begin position="129"/>
        <end position="148"/>
    </location>
</feature>
<keyword evidence="3" id="KW-1185">Reference proteome</keyword>
<dbReference type="Proteomes" id="UP001055712">
    <property type="component" value="Unassembled WGS sequence"/>
</dbReference>
<protein>
    <submittedName>
        <fullName evidence="2">Uncharacterized protein</fullName>
    </submittedName>
</protein>
<gene>
    <name evidence="2" type="ORF">D9Q98_008820</name>
</gene>
<organism evidence="2 3">
    <name type="scientific">Chlorella vulgaris</name>
    <name type="common">Green alga</name>
    <dbReference type="NCBI Taxonomy" id="3077"/>
    <lineage>
        <taxon>Eukaryota</taxon>
        <taxon>Viridiplantae</taxon>
        <taxon>Chlorophyta</taxon>
        <taxon>core chlorophytes</taxon>
        <taxon>Trebouxiophyceae</taxon>
        <taxon>Chlorellales</taxon>
        <taxon>Chlorellaceae</taxon>
        <taxon>Chlorella clade</taxon>
        <taxon>Chlorella</taxon>
    </lineage>
</organism>
<comment type="caution">
    <text evidence="2">The sequence shown here is derived from an EMBL/GenBank/DDBJ whole genome shotgun (WGS) entry which is preliminary data.</text>
</comment>
<dbReference type="EMBL" id="SIDB01000011">
    <property type="protein sequence ID" value="KAI3426453.1"/>
    <property type="molecule type" value="Genomic_DNA"/>
</dbReference>
<evidence type="ECO:0000313" key="2">
    <source>
        <dbReference type="EMBL" id="KAI3426453.1"/>
    </source>
</evidence>